<gene>
    <name evidence="2" type="ORF">FHS75_003535</name>
</gene>
<feature type="domain" description="VOC" evidence="1">
    <location>
        <begin position="138"/>
        <end position="250"/>
    </location>
</feature>
<dbReference type="EMBL" id="JACBZF010000015">
    <property type="protein sequence ID" value="NYH97174.1"/>
    <property type="molecule type" value="Genomic_DNA"/>
</dbReference>
<dbReference type="CDD" id="cd08361">
    <property type="entry name" value="PpCmtC_N"/>
    <property type="match status" value="1"/>
</dbReference>
<keyword evidence="2" id="KW-0223">Dioxygenase</keyword>
<keyword evidence="2" id="KW-0560">Oxidoreductase</keyword>
<dbReference type="EC" id="1.13.11.14" evidence="2"/>
<proteinExistence type="predicted"/>
<keyword evidence="3" id="KW-1185">Reference proteome</keyword>
<dbReference type="SUPFAM" id="SSF54593">
    <property type="entry name" value="Glyoxalase/Bleomycin resistance protein/Dihydroxybiphenyl dioxygenase"/>
    <property type="match status" value="1"/>
</dbReference>
<dbReference type="GO" id="GO:0045133">
    <property type="term" value="F:2,3-dihydroxybenzoate 3,4-dioxygenase activity"/>
    <property type="evidence" value="ECO:0007669"/>
    <property type="project" value="UniProtKB-EC"/>
</dbReference>
<evidence type="ECO:0000259" key="1">
    <source>
        <dbReference type="PROSITE" id="PS51819"/>
    </source>
</evidence>
<name>A0A7Z0BVD9_9SPHN</name>
<dbReference type="Gene3D" id="3.10.180.10">
    <property type="entry name" value="2,3-Dihydroxybiphenyl 1,2-Dioxygenase, domain 1"/>
    <property type="match status" value="2"/>
</dbReference>
<reference evidence="2 3" key="1">
    <citation type="submission" date="2020-07" db="EMBL/GenBank/DDBJ databases">
        <title>Genomic Encyclopedia of Type Strains, Phase IV (KMG-IV): sequencing the most valuable type-strain genomes for metagenomic binning, comparative biology and taxonomic classification.</title>
        <authorList>
            <person name="Goeker M."/>
        </authorList>
    </citation>
    <scope>NUCLEOTIDE SEQUENCE [LARGE SCALE GENOMIC DNA]</scope>
    <source>
        <strain evidence="2 3">DSM 29043</strain>
    </source>
</reference>
<dbReference type="PROSITE" id="PS51819">
    <property type="entry name" value="VOC"/>
    <property type="match status" value="2"/>
</dbReference>
<feature type="domain" description="VOC" evidence="1">
    <location>
        <begin position="7"/>
        <end position="120"/>
    </location>
</feature>
<accession>A0A7Z0BVD9</accession>
<dbReference type="AlphaFoldDB" id="A0A7Z0BVD9"/>
<evidence type="ECO:0000313" key="3">
    <source>
        <dbReference type="Proteomes" id="UP000522081"/>
    </source>
</evidence>
<dbReference type="InterPro" id="IPR037523">
    <property type="entry name" value="VOC_core"/>
</dbReference>
<sequence>MTIHIKDVAYTRLKTSDLGAATDFASRILGLQPVERTVRCHGFRSNERAMTLSYEEGNPGENIVGFELGDEDELDRAAATLEAMGHVVRRGSREQCEQRCVRDFIGFRDAGGAQIEFAVGLEVSGNRVFYSRDAGITGFSHVGLFSNDPIRDEHFWTQVCNARVSDRVGELPLLRISQIHHSIALIPAPRSGVQHINHQVQSIDDVQRSFALLRKQNVPIVFGPGRHPTSGARFIYFEGPDGMVFEYSVGVNEVDEETYRERQFGFEPTSFCMWGAKPAIKELTS</sequence>
<dbReference type="InterPro" id="IPR004360">
    <property type="entry name" value="Glyas_Fos-R_dOase_dom"/>
</dbReference>
<evidence type="ECO:0000313" key="2">
    <source>
        <dbReference type="EMBL" id="NYH97174.1"/>
    </source>
</evidence>
<dbReference type="InterPro" id="IPR029068">
    <property type="entry name" value="Glyas_Bleomycin-R_OHBP_Dase"/>
</dbReference>
<dbReference type="EC" id="1.13.11.-" evidence="2"/>
<dbReference type="Proteomes" id="UP000522081">
    <property type="component" value="Unassembled WGS sequence"/>
</dbReference>
<comment type="caution">
    <text evidence="2">The sequence shown here is derived from an EMBL/GenBank/DDBJ whole genome shotgun (WGS) entry which is preliminary data.</text>
</comment>
<protein>
    <submittedName>
        <fullName evidence="2">2,3-dihydroxy-p-cumate/2,3-dihydroxybenzoate 3,4-dioxygenase</fullName>
        <ecNumber evidence="2">1.13.11.-</ecNumber>
        <ecNumber evidence="2">1.13.11.14</ecNumber>
    </submittedName>
</protein>
<dbReference type="Pfam" id="PF00903">
    <property type="entry name" value="Glyoxalase"/>
    <property type="match status" value="2"/>
</dbReference>
<dbReference type="RefSeq" id="WP_179408928.1">
    <property type="nucleotide sequence ID" value="NZ_BMGF01000018.1"/>
</dbReference>
<organism evidence="2 3">
    <name type="scientific">Novosphingobium marinum</name>
    <dbReference type="NCBI Taxonomy" id="1514948"/>
    <lineage>
        <taxon>Bacteria</taxon>
        <taxon>Pseudomonadati</taxon>
        <taxon>Pseudomonadota</taxon>
        <taxon>Alphaproteobacteria</taxon>
        <taxon>Sphingomonadales</taxon>
        <taxon>Sphingomonadaceae</taxon>
        <taxon>Novosphingobium</taxon>
    </lineage>
</organism>